<feature type="compositionally biased region" description="Polar residues" evidence="1">
    <location>
        <begin position="47"/>
        <end position="62"/>
    </location>
</feature>
<dbReference type="AlphaFoldDB" id="A0A9P7Z3X6"/>
<keyword evidence="2" id="KW-0812">Transmembrane</keyword>
<feature type="transmembrane region" description="Helical" evidence="2">
    <location>
        <begin position="115"/>
        <end position="136"/>
    </location>
</feature>
<evidence type="ECO:0000256" key="1">
    <source>
        <dbReference type="SAM" id="MobiDB-lite"/>
    </source>
</evidence>
<keyword evidence="2" id="KW-0472">Membrane</keyword>
<reference evidence="3" key="1">
    <citation type="journal article" date="2021" name="IMA Fungus">
        <title>Genomic characterization of three marine fungi, including Emericellopsis atlantica sp. nov. with signatures of a generalist lifestyle and marine biomass degradation.</title>
        <authorList>
            <person name="Hagestad O.C."/>
            <person name="Hou L."/>
            <person name="Andersen J.H."/>
            <person name="Hansen E.H."/>
            <person name="Altermark B."/>
            <person name="Li C."/>
            <person name="Kuhnert E."/>
            <person name="Cox R.J."/>
            <person name="Crous P.W."/>
            <person name="Spatafora J.W."/>
            <person name="Lail K."/>
            <person name="Amirebrahimi M."/>
            <person name="Lipzen A."/>
            <person name="Pangilinan J."/>
            <person name="Andreopoulos W."/>
            <person name="Hayes R.D."/>
            <person name="Ng V."/>
            <person name="Grigoriev I.V."/>
            <person name="Jackson S.A."/>
            <person name="Sutton T.D.S."/>
            <person name="Dobson A.D.W."/>
            <person name="Rama T."/>
        </authorList>
    </citation>
    <scope>NUCLEOTIDE SEQUENCE</scope>
    <source>
        <strain evidence="3">TRa3180A</strain>
    </source>
</reference>
<accession>A0A9P7Z3X6</accession>
<dbReference type="Proteomes" id="UP000887226">
    <property type="component" value="Unassembled WGS sequence"/>
</dbReference>
<feature type="transmembrane region" description="Helical" evidence="2">
    <location>
        <begin position="622"/>
        <end position="643"/>
    </location>
</feature>
<gene>
    <name evidence="3" type="ORF">BJ878DRAFT_502883</name>
</gene>
<comment type="caution">
    <text evidence="3">The sequence shown here is derived from an EMBL/GenBank/DDBJ whole genome shotgun (WGS) entry which is preliminary data.</text>
</comment>
<feature type="transmembrane region" description="Helical" evidence="2">
    <location>
        <begin position="80"/>
        <end position="103"/>
    </location>
</feature>
<dbReference type="OrthoDB" id="3692311at2759"/>
<evidence type="ECO:0000256" key="2">
    <source>
        <dbReference type="SAM" id="Phobius"/>
    </source>
</evidence>
<protein>
    <submittedName>
        <fullName evidence="3">Uncharacterized protein</fullName>
    </submittedName>
</protein>
<keyword evidence="4" id="KW-1185">Reference proteome</keyword>
<evidence type="ECO:0000313" key="3">
    <source>
        <dbReference type="EMBL" id="KAG9245138.1"/>
    </source>
</evidence>
<name>A0A9P7Z3X6_9HELO</name>
<feature type="transmembrane region" description="Helical" evidence="2">
    <location>
        <begin position="180"/>
        <end position="203"/>
    </location>
</feature>
<organism evidence="3 4">
    <name type="scientific">Calycina marina</name>
    <dbReference type="NCBI Taxonomy" id="1763456"/>
    <lineage>
        <taxon>Eukaryota</taxon>
        <taxon>Fungi</taxon>
        <taxon>Dikarya</taxon>
        <taxon>Ascomycota</taxon>
        <taxon>Pezizomycotina</taxon>
        <taxon>Leotiomycetes</taxon>
        <taxon>Helotiales</taxon>
        <taxon>Pezizellaceae</taxon>
        <taxon>Calycina</taxon>
    </lineage>
</organism>
<feature type="compositionally biased region" description="Basic and acidic residues" evidence="1">
    <location>
        <begin position="30"/>
        <end position="46"/>
    </location>
</feature>
<proteinExistence type="predicted"/>
<feature type="region of interest" description="Disordered" evidence="1">
    <location>
        <begin position="30"/>
        <end position="62"/>
    </location>
</feature>
<evidence type="ECO:0000313" key="4">
    <source>
        <dbReference type="Proteomes" id="UP000887226"/>
    </source>
</evidence>
<dbReference type="EMBL" id="MU253863">
    <property type="protein sequence ID" value="KAG9245138.1"/>
    <property type="molecule type" value="Genomic_DNA"/>
</dbReference>
<keyword evidence="2" id="KW-1133">Transmembrane helix</keyword>
<sequence>MSARQEMRFFPSVTIEPPVSVPIRHLFEERDSNDSNSDKLPLEENTRSIPAQKQRPKSTPWSSRPNLLRDKLRFHWWTDVVIDVFVIILSIPFFAIAGAVIALSGRDANDNVLVFLQQIIKGAATLFPIFFAYVTGRATVKLATWKLEKGSSLGLLEQLMGSRTVTSSITTQIHLRRYNLMGLGLIVLWSLSPIGSQAILYILDAPLKPVTSTVNVSYINLRQQSYAAPDGIFKGSWFSGFTMLFGSSLLAPTAVRSSSMDLWGNVKIPCQSSLLIPGASTNSDEWIQIAEDASPTYSSLLGVPLSGILPGNTTVNIESSYIRLNCTSQTLINSNISPDIPATISKDNPRLLSTLISPAGPFLGAENVTFETSWIVGYQGPDLSAFNSSIYKSSLPWSVPQSCPDCLAVDIYADVDPGTLLYQEFDGLENATNVFCTPSTVYVESAVTCENIDGSQTCKVTAQRLSQLPNAPEAITYLSFREVALGVSALLPKLSPLADNNPAQNYLYDPTSSDSIMNGATSNMGIFQTPLAAGQVSLADFGDRLGQLLNTFIFASMWNTTAYTIGAPFSGIIDVPLGGHAASFTPADSDAVAAMIKNQTAAFTVPAVVIQQVRIYKVSYEWAAVFLFATSAMLFSACSGVYFSRHTVVPDYLGYVSSLAKESPYVRMPTGGANLDGMDRARLMKDLRVRLGNVDEGKGQIGKLAFARMEETGLASKDGFYV</sequence>